<feature type="region of interest" description="Disordered" evidence="1">
    <location>
        <begin position="58"/>
        <end position="77"/>
    </location>
</feature>
<accession>A0A415D5K8</accession>
<comment type="caution">
    <text evidence="2">The sequence shown here is derived from an EMBL/GenBank/DDBJ whole genome shotgun (WGS) entry which is preliminary data.</text>
</comment>
<sequence>MKERVELLPPPTDNTMEEFEQYKVRMGYNQEKLKSVRYRMSVYDDFLKEYDYRKKIKGMGRPAQKQRTVKKNRDYSR</sequence>
<reference evidence="2 3" key="1">
    <citation type="submission" date="2018-08" db="EMBL/GenBank/DDBJ databases">
        <title>A genome reference for cultivated species of the human gut microbiota.</title>
        <authorList>
            <person name="Zou Y."/>
            <person name="Xue W."/>
            <person name="Luo G."/>
        </authorList>
    </citation>
    <scope>NUCLEOTIDE SEQUENCE [LARGE SCALE GENOMIC DNA]</scope>
    <source>
        <strain evidence="2 3">AM09-9</strain>
    </source>
</reference>
<dbReference type="RefSeq" id="WP_023923139.1">
    <property type="nucleotide sequence ID" value="NZ_JAQDJO010000016.1"/>
</dbReference>
<evidence type="ECO:0000313" key="2">
    <source>
        <dbReference type="EMBL" id="RHJ61427.1"/>
    </source>
</evidence>
<evidence type="ECO:0000313" key="3">
    <source>
        <dbReference type="Proteomes" id="UP000285832"/>
    </source>
</evidence>
<evidence type="ECO:0000256" key="1">
    <source>
        <dbReference type="SAM" id="MobiDB-lite"/>
    </source>
</evidence>
<dbReference type="AlphaFoldDB" id="A0A415D5K8"/>
<dbReference type="EMBL" id="QRMI01000016">
    <property type="protein sequence ID" value="RHJ61427.1"/>
    <property type="molecule type" value="Genomic_DNA"/>
</dbReference>
<organism evidence="2 3">
    <name type="scientific">[Ruminococcus] lactaris</name>
    <dbReference type="NCBI Taxonomy" id="46228"/>
    <lineage>
        <taxon>Bacteria</taxon>
        <taxon>Bacillati</taxon>
        <taxon>Bacillota</taxon>
        <taxon>Clostridia</taxon>
        <taxon>Lachnospirales</taxon>
        <taxon>Lachnospiraceae</taxon>
        <taxon>Mediterraneibacter</taxon>
    </lineage>
</organism>
<name>A0A415D5K8_9FIRM</name>
<dbReference type="Proteomes" id="UP000285832">
    <property type="component" value="Unassembled WGS sequence"/>
</dbReference>
<gene>
    <name evidence="2" type="ORF">DW116_07300</name>
</gene>
<proteinExistence type="predicted"/>
<protein>
    <submittedName>
        <fullName evidence="2">Uncharacterized protein</fullName>
    </submittedName>
</protein>